<evidence type="ECO:0000313" key="4">
    <source>
        <dbReference type="Proteomes" id="UP000694843"/>
    </source>
</evidence>
<organism evidence="4 5">
    <name type="scientific">Hyalella azteca</name>
    <name type="common">Amphipod</name>
    <dbReference type="NCBI Taxonomy" id="294128"/>
    <lineage>
        <taxon>Eukaryota</taxon>
        <taxon>Metazoa</taxon>
        <taxon>Ecdysozoa</taxon>
        <taxon>Arthropoda</taxon>
        <taxon>Crustacea</taxon>
        <taxon>Multicrustacea</taxon>
        <taxon>Malacostraca</taxon>
        <taxon>Eumalacostraca</taxon>
        <taxon>Peracarida</taxon>
        <taxon>Amphipoda</taxon>
        <taxon>Senticaudata</taxon>
        <taxon>Talitrida</taxon>
        <taxon>Talitroidea</taxon>
        <taxon>Hyalellidae</taxon>
        <taxon>Hyalella</taxon>
    </lineage>
</organism>
<accession>A0A979FGG1</accession>
<evidence type="ECO:0000256" key="2">
    <source>
        <dbReference type="ARBA" id="ARBA00023157"/>
    </source>
</evidence>
<reference evidence="5" key="1">
    <citation type="submission" date="2025-08" db="UniProtKB">
        <authorList>
            <consortium name="RefSeq"/>
        </authorList>
    </citation>
    <scope>IDENTIFICATION</scope>
    <source>
        <tissue evidence="5">Whole organism</tissue>
    </source>
</reference>
<evidence type="ECO:0000256" key="1">
    <source>
        <dbReference type="ARBA" id="ARBA00022729"/>
    </source>
</evidence>
<dbReference type="PANTHER" id="PTHR22727:SF15">
    <property type="entry name" value="MRH DOMAIN-CONTAINING PROTEIN"/>
    <property type="match status" value="1"/>
</dbReference>
<dbReference type="InterPro" id="IPR039181">
    <property type="entry name" value="Elapor1/2"/>
</dbReference>
<keyword evidence="4" id="KW-1185">Reference proteome</keyword>
<dbReference type="PROSITE" id="PS51914">
    <property type="entry name" value="MRH"/>
    <property type="match status" value="1"/>
</dbReference>
<feature type="non-terminal residue" evidence="5">
    <location>
        <position position="186"/>
    </location>
</feature>
<dbReference type="GO" id="GO:0016020">
    <property type="term" value="C:membrane"/>
    <property type="evidence" value="ECO:0007669"/>
    <property type="project" value="TreeGrafter"/>
</dbReference>
<keyword evidence="1" id="KW-0732">Signal</keyword>
<dbReference type="OrthoDB" id="439917at2759"/>
<dbReference type="InterPro" id="IPR056608">
    <property type="entry name" value="Elapor1/2_GBD"/>
</dbReference>
<dbReference type="KEGG" id="hazt:125177626"/>
<dbReference type="PANTHER" id="PTHR22727">
    <property type="entry name" value="PROTEIN CBG13728"/>
    <property type="match status" value="1"/>
</dbReference>
<dbReference type="AlphaFoldDB" id="A0A979FGG1"/>
<name>A0A979FGG1_HYAAZ</name>
<keyword evidence="2" id="KW-1015">Disulfide bond</keyword>
<evidence type="ECO:0000259" key="3">
    <source>
        <dbReference type="PROSITE" id="PS51914"/>
    </source>
</evidence>
<proteinExistence type="predicted"/>
<dbReference type="Pfam" id="PF23031">
    <property type="entry name" value="GBD_ELAPOR1"/>
    <property type="match status" value="1"/>
</dbReference>
<gene>
    <name evidence="5" type="primary">LOC125177626</name>
</gene>
<dbReference type="Pfam" id="PF23087">
    <property type="entry name" value="MRH_ELAPOR1_9th"/>
    <property type="match status" value="1"/>
</dbReference>
<protein>
    <submittedName>
        <fullName evidence="5">Endosome/lysosome-associated apoptosis and autophagy regulator 1-like</fullName>
    </submittedName>
</protein>
<dbReference type="InterPro" id="IPR044865">
    <property type="entry name" value="MRH_dom"/>
</dbReference>
<evidence type="ECO:0000313" key="5">
    <source>
        <dbReference type="RefSeq" id="XP_047735692.1"/>
    </source>
</evidence>
<sequence length="186" mass="20709">MEVGRISFTFQLDCSSECEFVFMEGSAKKGVTILQSWTGQQPRQFYSYLVRRNDSFTFSWAFQKVSWEKSYLRPSSSRRYEGDVAKIFNINVTNTVDGGASTCLPCPQVGLSSPVRPQVHPVTQMSTRACEDGRRSTVTVRCALEESGQGAVTLPKRCPDGTCDGCNFHFLWATPYGCPICSPTDL</sequence>
<feature type="domain" description="MRH" evidence="3">
    <location>
        <begin position="63"/>
        <end position="180"/>
    </location>
</feature>
<dbReference type="InterPro" id="IPR056607">
    <property type="entry name" value="Elapor1/2_MRH"/>
</dbReference>
<dbReference type="Proteomes" id="UP000694843">
    <property type="component" value="Unplaced"/>
</dbReference>
<dbReference type="RefSeq" id="XP_047735692.1">
    <property type="nucleotide sequence ID" value="XM_047879736.1"/>
</dbReference>
<dbReference type="GeneID" id="125177626"/>